<dbReference type="RefSeq" id="WP_255135523.1">
    <property type="nucleotide sequence ID" value="NZ_JANDBC010000003.1"/>
</dbReference>
<reference evidence="3" key="1">
    <citation type="submission" date="2022-06" db="EMBL/GenBank/DDBJ databases">
        <title>Gracilimonas sp. CAU 1638 isolated from sea sediment.</title>
        <authorList>
            <person name="Kim W."/>
        </authorList>
    </citation>
    <scope>NUCLEOTIDE SEQUENCE</scope>
    <source>
        <strain evidence="3">CAU 1638</strain>
    </source>
</reference>
<dbReference type="AlphaFoldDB" id="A0A9X2L599"/>
<keyword evidence="4" id="KW-1185">Reference proteome</keyword>
<dbReference type="InterPro" id="IPR007607">
    <property type="entry name" value="BacA/B"/>
</dbReference>
<dbReference type="Pfam" id="PF04519">
    <property type="entry name" value="Bactofilin"/>
    <property type="match status" value="1"/>
</dbReference>
<comment type="similarity">
    <text evidence="1">Belongs to the bactofilin family.</text>
</comment>
<protein>
    <submittedName>
        <fullName evidence="3">Polymer-forming cytoskeletal protein</fullName>
    </submittedName>
</protein>
<feature type="region of interest" description="Disordered" evidence="2">
    <location>
        <begin position="138"/>
        <end position="166"/>
    </location>
</feature>
<evidence type="ECO:0000256" key="2">
    <source>
        <dbReference type="SAM" id="MobiDB-lite"/>
    </source>
</evidence>
<dbReference type="EMBL" id="JANDBC010000003">
    <property type="protein sequence ID" value="MCP9292626.1"/>
    <property type="molecule type" value="Genomic_DNA"/>
</dbReference>
<comment type="caution">
    <text evidence="3">The sequence shown here is derived from an EMBL/GenBank/DDBJ whole genome shotgun (WGS) entry which is preliminary data.</text>
</comment>
<dbReference type="PANTHER" id="PTHR35024:SF4">
    <property type="entry name" value="POLYMER-FORMING CYTOSKELETAL PROTEIN"/>
    <property type="match status" value="1"/>
</dbReference>
<organism evidence="3 4">
    <name type="scientific">Gracilimonas sediminicola</name>
    <dbReference type="NCBI Taxonomy" id="2952158"/>
    <lineage>
        <taxon>Bacteria</taxon>
        <taxon>Pseudomonadati</taxon>
        <taxon>Balneolota</taxon>
        <taxon>Balneolia</taxon>
        <taxon>Balneolales</taxon>
        <taxon>Balneolaceae</taxon>
        <taxon>Gracilimonas</taxon>
    </lineage>
</organism>
<evidence type="ECO:0000256" key="1">
    <source>
        <dbReference type="ARBA" id="ARBA00044755"/>
    </source>
</evidence>
<gene>
    <name evidence="3" type="ORF">NM125_13640</name>
</gene>
<evidence type="ECO:0000313" key="4">
    <source>
        <dbReference type="Proteomes" id="UP001139125"/>
    </source>
</evidence>
<dbReference type="PANTHER" id="PTHR35024">
    <property type="entry name" value="HYPOTHETICAL CYTOSOLIC PROTEIN"/>
    <property type="match status" value="1"/>
</dbReference>
<sequence>MDELNKAESVTTITKGTRVSANIQTESDIRIAGTVDGDINAKRKLILTDTGRITGSVVAQEAILEGRFTGELRIKDHIKVTSTAVIDGFIFSKKISVNEDAEVIGIVSVGPDVDVMNAKLTKEPKRPEIRKAVKKAKEAISDSETNGEVKEVPEPTSPFGQEEKKAPQSRFIGNVLIGIPSVDTDKDQADEIKSTCENFMQELGFELEIFDEPVLDSFYQKLTYVRKSSDTENDIRDLYKEGKESLETSLLNKGNTDANSSLQNAADNLVQFFKQFDEFAVILGDIVLVQQVEDDVQSIAVEIVPEQLQAALKKDAELVSTPARVYSYVGN</sequence>
<dbReference type="Proteomes" id="UP001139125">
    <property type="component" value="Unassembled WGS sequence"/>
</dbReference>
<proteinExistence type="inferred from homology"/>
<accession>A0A9X2L599</accession>
<evidence type="ECO:0000313" key="3">
    <source>
        <dbReference type="EMBL" id="MCP9292626.1"/>
    </source>
</evidence>
<name>A0A9X2L599_9BACT</name>